<proteinExistence type="predicted"/>
<organism evidence="1 2">
    <name type="scientific">Burkholderia aenigmatica</name>
    <dbReference type="NCBI Taxonomy" id="2015348"/>
    <lineage>
        <taxon>Bacteria</taxon>
        <taxon>Pseudomonadati</taxon>
        <taxon>Pseudomonadota</taxon>
        <taxon>Betaproteobacteria</taxon>
        <taxon>Burkholderiales</taxon>
        <taxon>Burkholderiaceae</taxon>
        <taxon>Burkholderia</taxon>
        <taxon>Burkholderia cepacia complex</taxon>
    </lineage>
</organism>
<reference evidence="1 2" key="1">
    <citation type="submission" date="2019-09" db="EMBL/GenBank/DDBJ databases">
        <authorList>
            <person name="Depoorter E."/>
        </authorList>
    </citation>
    <scope>NUCLEOTIDE SEQUENCE [LARGE SCALE GENOMIC DNA]</scope>
    <source>
        <strain evidence="1">LMG 13014</strain>
    </source>
</reference>
<dbReference type="EMBL" id="CABVQC010000045">
    <property type="protein sequence ID" value="VWC16570.1"/>
    <property type="molecule type" value="Genomic_DNA"/>
</dbReference>
<evidence type="ECO:0000313" key="1">
    <source>
        <dbReference type="EMBL" id="VWC16570.1"/>
    </source>
</evidence>
<protein>
    <submittedName>
        <fullName evidence="1">Uncharacterized protein</fullName>
    </submittedName>
</protein>
<dbReference type="Proteomes" id="UP000494261">
    <property type="component" value="Unassembled WGS sequence"/>
</dbReference>
<evidence type="ECO:0000313" key="2">
    <source>
        <dbReference type="Proteomes" id="UP000494261"/>
    </source>
</evidence>
<gene>
    <name evidence="1" type="ORF">BLA13014_05487</name>
</gene>
<accession>A0A6P2Q4H2</accession>
<name>A0A6P2Q4H2_9BURK</name>
<sequence length="53" mass="5595">MPLMKWARLTLRGMHAASRKLRVIPAHCGRFGLQAHAGLPSPGGKPGHVNAAA</sequence>
<dbReference type="AlphaFoldDB" id="A0A6P2Q4H2"/>
<dbReference type="RefSeq" id="WP_023114172.1">
    <property type="nucleotide sequence ID" value="NZ_CABVQC010000045.1"/>
</dbReference>